<dbReference type="SUPFAM" id="SSF51735">
    <property type="entry name" value="NAD(P)-binding Rossmann-fold domains"/>
    <property type="match status" value="1"/>
</dbReference>
<dbReference type="GO" id="GO:0016616">
    <property type="term" value="F:oxidoreductase activity, acting on the CH-OH group of donors, NAD or NADP as acceptor"/>
    <property type="evidence" value="ECO:0007669"/>
    <property type="project" value="TreeGrafter"/>
</dbReference>
<organism evidence="4 5">
    <name type="scientific">Pichia membranifaciens NRRL Y-2026</name>
    <dbReference type="NCBI Taxonomy" id="763406"/>
    <lineage>
        <taxon>Eukaryota</taxon>
        <taxon>Fungi</taxon>
        <taxon>Dikarya</taxon>
        <taxon>Ascomycota</taxon>
        <taxon>Saccharomycotina</taxon>
        <taxon>Pichiomycetes</taxon>
        <taxon>Pichiales</taxon>
        <taxon>Pichiaceae</taxon>
        <taxon>Pichia</taxon>
    </lineage>
</organism>
<sequence length="349" mass="38840">MSATNSKPTALVTGATGFIAQHVLDKLLARNYRVIGTARSEAKFTPLLENFKEKYPDADLSCAVVPDIASPDAFDKVLKEHPEIKYVLHTASPFSFGLDKPFEEAYLKPAVSGTLNILQAIKKYAPQVTNVVITSSFAAIMKANDTTTVFTNESWNPLKWEDVTNEEAAYVASKTYAEHAARKFYEEEKPNYKLATVNPPFVLGPQLFDSSVTQVLNSSNEALNAISHVDPSETSPQKQVSLMAVDVRDVAEFHVLPLEVPELASEREFIVSDPLIGQRVLNILNDNFPELKGKIAKGDYDSAEKLEKECCPKYDISSTVKKAHNYKFIPLEKSVVDVYKQYLSKYTFS</sequence>
<comment type="similarity">
    <text evidence="2">Belongs to the NAD(P)-dependent epimerase/dehydratase family. Dihydroflavonol-4-reductase subfamily.</text>
</comment>
<dbReference type="CDD" id="cd05227">
    <property type="entry name" value="AR_SDR_e"/>
    <property type="match status" value="1"/>
</dbReference>
<dbReference type="RefSeq" id="XP_019020136.1">
    <property type="nucleotide sequence ID" value="XM_019162610.1"/>
</dbReference>
<dbReference type="EMBL" id="KV454001">
    <property type="protein sequence ID" value="ODQ49023.1"/>
    <property type="molecule type" value="Genomic_DNA"/>
</dbReference>
<dbReference type="GeneID" id="30179297"/>
<evidence type="ECO:0000256" key="1">
    <source>
        <dbReference type="ARBA" id="ARBA00023002"/>
    </source>
</evidence>
<dbReference type="InterPro" id="IPR050425">
    <property type="entry name" value="NAD(P)_dehydrat-like"/>
</dbReference>
<dbReference type="AlphaFoldDB" id="A0A1E3NTZ4"/>
<evidence type="ECO:0000259" key="3">
    <source>
        <dbReference type="Pfam" id="PF01370"/>
    </source>
</evidence>
<dbReference type="InterPro" id="IPR036291">
    <property type="entry name" value="NAD(P)-bd_dom_sf"/>
</dbReference>
<dbReference type="InterPro" id="IPR001509">
    <property type="entry name" value="Epimerase_deHydtase"/>
</dbReference>
<accession>A0A1E3NTZ4</accession>
<keyword evidence="5" id="KW-1185">Reference proteome</keyword>
<dbReference type="STRING" id="763406.A0A1E3NTZ4"/>
<evidence type="ECO:0000313" key="5">
    <source>
        <dbReference type="Proteomes" id="UP000094455"/>
    </source>
</evidence>
<dbReference type="Gene3D" id="3.40.50.720">
    <property type="entry name" value="NAD(P)-binding Rossmann-like Domain"/>
    <property type="match status" value="1"/>
</dbReference>
<dbReference type="Proteomes" id="UP000094455">
    <property type="component" value="Unassembled WGS sequence"/>
</dbReference>
<dbReference type="PANTHER" id="PTHR10366">
    <property type="entry name" value="NAD DEPENDENT EPIMERASE/DEHYDRATASE"/>
    <property type="match status" value="1"/>
</dbReference>
<proteinExistence type="inferred from homology"/>
<feature type="domain" description="NAD-dependent epimerase/dehydratase" evidence="3">
    <location>
        <begin position="10"/>
        <end position="263"/>
    </location>
</feature>
<dbReference type="FunFam" id="3.40.50.720:FF:000191">
    <property type="entry name" value="Methylglyoxal reductase (NADPH-dependent)"/>
    <property type="match status" value="1"/>
</dbReference>
<name>A0A1E3NTZ4_9ASCO</name>
<dbReference type="Pfam" id="PF01370">
    <property type="entry name" value="Epimerase"/>
    <property type="match status" value="1"/>
</dbReference>
<protein>
    <recommendedName>
        <fullName evidence="3">NAD-dependent epimerase/dehydratase domain-containing protein</fullName>
    </recommendedName>
</protein>
<dbReference type="PANTHER" id="PTHR10366:SF564">
    <property type="entry name" value="STEROL-4-ALPHA-CARBOXYLATE 3-DEHYDROGENASE, DECARBOXYLATING"/>
    <property type="match status" value="1"/>
</dbReference>
<keyword evidence="1" id="KW-0560">Oxidoreductase</keyword>
<evidence type="ECO:0000313" key="4">
    <source>
        <dbReference type="EMBL" id="ODQ49023.1"/>
    </source>
</evidence>
<dbReference type="OrthoDB" id="2735536at2759"/>
<evidence type="ECO:0000256" key="2">
    <source>
        <dbReference type="ARBA" id="ARBA00023445"/>
    </source>
</evidence>
<gene>
    <name evidence="4" type="ORF">PICMEDRAFT_29919</name>
</gene>
<reference evidence="4 5" key="1">
    <citation type="journal article" date="2016" name="Proc. Natl. Acad. Sci. U.S.A.">
        <title>Comparative genomics of biotechnologically important yeasts.</title>
        <authorList>
            <person name="Riley R."/>
            <person name="Haridas S."/>
            <person name="Wolfe K.H."/>
            <person name="Lopes M.R."/>
            <person name="Hittinger C.T."/>
            <person name="Goeker M."/>
            <person name="Salamov A.A."/>
            <person name="Wisecaver J.H."/>
            <person name="Long T.M."/>
            <person name="Calvey C.H."/>
            <person name="Aerts A.L."/>
            <person name="Barry K.W."/>
            <person name="Choi C."/>
            <person name="Clum A."/>
            <person name="Coughlan A.Y."/>
            <person name="Deshpande S."/>
            <person name="Douglass A.P."/>
            <person name="Hanson S.J."/>
            <person name="Klenk H.-P."/>
            <person name="LaButti K.M."/>
            <person name="Lapidus A."/>
            <person name="Lindquist E.A."/>
            <person name="Lipzen A.M."/>
            <person name="Meier-Kolthoff J.P."/>
            <person name="Ohm R.A."/>
            <person name="Otillar R.P."/>
            <person name="Pangilinan J.L."/>
            <person name="Peng Y."/>
            <person name="Rokas A."/>
            <person name="Rosa C.A."/>
            <person name="Scheuner C."/>
            <person name="Sibirny A.A."/>
            <person name="Slot J.C."/>
            <person name="Stielow J.B."/>
            <person name="Sun H."/>
            <person name="Kurtzman C.P."/>
            <person name="Blackwell M."/>
            <person name="Grigoriev I.V."/>
            <person name="Jeffries T.W."/>
        </authorList>
    </citation>
    <scope>NUCLEOTIDE SEQUENCE [LARGE SCALE GENOMIC DNA]</scope>
    <source>
        <strain evidence="4 5">NRRL Y-2026</strain>
    </source>
</reference>